<evidence type="ECO:0000256" key="1">
    <source>
        <dbReference type="SAM" id="Phobius"/>
    </source>
</evidence>
<keyword evidence="1" id="KW-0812">Transmembrane</keyword>
<dbReference type="Proteomes" id="UP000296706">
    <property type="component" value="Chromosome"/>
</dbReference>
<name>A0A4D6HBW9_9EURY</name>
<accession>A0A4D6HBW9</accession>
<feature type="transmembrane region" description="Helical" evidence="1">
    <location>
        <begin position="65"/>
        <end position="87"/>
    </location>
</feature>
<feature type="transmembrane region" description="Helical" evidence="1">
    <location>
        <begin position="34"/>
        <end position="53"/>
    </location>
</feature>
<dbReference type="GeneID" id="39848222"/>
<keyword evidence="1" id="KW-1133">Transmembrane helix</keyword>
<feature type="transmembrane region" description="Helical" evidence="1">
    <location>
        <begin position="7"/>
        <end position="28"/>
    </location>
</feature>
<dbReference type="AlphaFoldDB" id="A0A4D6HBW9"/>
<feature type="transmembrane region" description="Helical" evidence="1">
    <location>
        <begin position="99"/>
        <end position="119"/>
    </location>
</feature>
<dbReference type="EMBL" id="CP031310">
    <property type="protein sequence ID" value="QCC51574.1"/>
    <property type="molecule type" value="Genomic_DNA"/>
</dbReference>
<sequence>MLGRDMVSGFGAGIAVALVVSVILIEALPFEFSAIVALPVGLLAGIGTGVLVARRYEQVDRSTRALFDGSAGFGYTVVLLVAARYVGRLGLRSIVTFQRLLVAAVVVALLTAMASWLFARSAVAGR</sequence>
<dbReference type="InterPro" id="IPR058460">
    <property type="entry name" value="DUF8147"/>
</dbReference>
<keyword evidence="1" id="KW-0472">Membrane</keyword>
<gene>
    <name evidence="3" type="ORF">DV733_10120</name>
</gene>
<evidence type="ECO:0000313" key="4">
    <source>
        <dbReference type="Proteomes" id="UP000296706"/>
    </source>
</evidence>
<reference evidence="3 4" key="1">
    <citation type="journal article" date="2019" name="Nat. Commun.">
        <title>A new type of DNA phosphorothioation-based antiviral system in archaea.</title>
        <authorList>
            <person name="Xiong L."/>
            <person name="Liu S."/>
            <person name="Chen S."/>
            <person name="Xiao Y."/>
            <person name="Zhu B."/>
            <person name="Gao Y."/>
            <person name="Zhang Y."/>
            <person name="Chen B."/>
            <person name="Luo J."/>
            <person name="Deng Z."/>
            <person name="Chen X."/>
            <person name="Wang L."/>
            <person name="Chen S."/>
        </authorList>
    </citation>
    <scope>NUCLEOTIDE SEQUENCE [LARGE SCALE GENOMIC DNA]</scope>
    <source>
        <strain evidence="3 4">CBA1105</strain>
    </source>
</reference>
<protein>
    <recommendedName>
        <fullName evidence="2">DUF8147 domain-containing protein</fullName>
    </recommendedName>
</protein>
<dbReference type="STRING" id="1457250.GCA_000755225_00875"/>
<keyword evidence="4" id="KW-1185">Reference proteome</keyword>
<evidence type="ECO:0000259" key="2">
    <source>
        <dbReference type="Pfam" id="PF26472"/>
    </source>
</evidence>
<organism evidence="3 4">
    <name type="scientific">Halapricum salinum</name>
    <dbReference type="NCBI Taxonomy" id="1457250"/>
    <lineage>
        <taxon>Archaea</taxon>
        <taxon>Methanobacteriati</taxon>
        <taxon>Methanobacteriota</taxon>
        <taxon>Stenosarchaea group</taxon>
        <taxon>Halobacteria</taxon>
        <taxon>Halobacteriales</taxon>
        <taxon>Haloarculaceae</taxon>
        <taxon>Halapricum</taxon>
    </lineage>
</organism>
<dbReference type="KEGG" id="hsn:DV733_10120"/>
<dbReference type="RefSeq" id="WP_049994812.1">
    <property type="nucleotide sequence ID" value="NZ_CP031310.1"/>
</dbReference>
<proteinExistence type="predicted"/>
<feature type="domain" description="DUF8147" evidence="2">
    <location>
        <begin position="4"/>
        <end position="114"/>
    </location>
</feature>
<evidence type="ECO:0000313" key="3">
    <source>
        <dbReference type="EMBL" id="QCC51574.1"/>
    </source>
</evidence>
<dbReference type="Pfam" id="PF26472">
    <property type="entry name" value="DUF8147"/>
    <property type="match status" value="1"/>
</dbReference>